<dbReference type="PANTHER" id="PTHR43420:SF47">
    <property type="entry name" value="N-ACETYLTRANSFERASE DOMAIN-CONTAINING PROTEIN"/>
    <property type="match status" value="1"/>
</dbReference>
<dbReference type="STRING" id="525373.HMPREF0766_10692"/>
<reference evidence="4" key="1">
    <citation type="submission" date="2010-07" db="EMBL/GenBank/DDBJ databases">
        <authorList>
            <person name="Muzny D."/>
            <person name="Qin X."/>
            <person name="Buhay C."/>
            <person name="Dugan-Rocha S."/>
            <person name="Ding Y."/>
            <person name="Chen G."/>
            <person name="Hawes A."/>
            <person name="Holder M."/>
            <person name="Jhangiani S."/>
            <person name="Johnson A."/>
            <person name="Khan Z."/>
            <person name="Li Z."/>
            <person name="Liu W."/>
            <person name="Liu X."/>
            <person name="Perez L."/>
            <person name="Shen H."/>
            <person name="Wang Q."/>
            <person name="Watt J."/>
            <person name="Xi L."/>
            <person name="Xin Y."/>
            <person name="Zhou J."/>
            <person name="Deng J."/>
            <person name="Jiang H."/>
            <person name="Liu Y."/>
            <person name="Qu J."/>
            <person name="Song X.-Z."/>
            <person name="Zhang L."/>
            <person name="Villasana D."/>
            <person name="Johnson A."/>
            <person name="Liu J."/>
            <person name="Liyanage D."/>
            <person name="Lorensuhewa L."/>
            <person name="Robinson T."/>
            <person name="Song A."/>
            <person name="Song B.-B."/>
            <person name="Dinh H."/>
            <person name="Thornton R."/>
            <person name="Coyle M."/>
            <person name="Francisco L."/>
            <person name="Jackson L."/>
            <person name="Javaid M."/>
            <person name="Korchina V."/>
            <person name="Kovar C."/>
            <person name="Mata R."/>
            <person name="Mathew T."/>
            <person name="Ngo R."/>
            <person name="Nguyen L."/>
            <person name="Nguyen N."/>
            <person name="Okwuonu G."/>
            <person name="Ongeri F."/>
            <person name="Pham C."/>
            <person name="Simmons D."/>
            <person name="Wilczek-Boney K."/>
            <person name="Hale W."/>
            <person name="Jakkamsetti A."/>
            <person name="Pham P."/>
            <person name="Ruth R."/>
            <person name="San Lucas F."/>
            <person name="Warren J."/>
            <person name="Zhang J."/>
            <person name="Zhao Z."/>
            <person name="Zhou C."/>
            <person name="Zhu D."/>
            <person name="Lee S."/>
            <person name="Bess C."/>
            <person name="Blankenburg K."/>
            <person name="Forbes L."/>
            <person name="Fu Q."/>
            <person name="Gubbala S."/>
            <person name="Hirani K."/>
            <person name="Jayaseelan J.C."/>
            <person name="Lara F."/>
            <person name="Munidasa M."/>
            <person name="Palculict T."/>
            <person name="Patil S."/>
            <person name="Pu L.-L."/>
            <person name="Saada N."/>
            <person name="Tang L."/>
            <person name="Weissenberger G."/>
            <person name="Zhu Y."/>
            <person name="Hemphill L."/>
            <person name="Shang Y."/>
            <person name="Youmans B."/>
            <person name="Ayvaz T."/>
            <person name="Ross M."/>
            <person name="Santibanez J."/>
            <person name="Aqrawi P."/>
            <person name="Gross S."/>
            <person name="Joshi V."/>
            <person name="Fowler G."/>
            <person name="Nazareth L."/>
            <person name="Reid J."/>
            <person name="Worley K."/>
            <person name="Petrosino J."/>
            <person name="Highlander S."/>
            <person name="Gibbs R."/>
        </authorList>
    </citation>
    <scope>NUCLEOTIDE SEQUENCE [LARGE SCALE GENOMIC DNA]</scope>
    <source>
        <strain evidence="4">ATCC 33861</strain>
    </source>
</reference>
<dbReference type="OrthoDB" id="9800604at2"/>
<dbReference type="RefSeq" id="WP_002998014.1">
    <property type="nucleotide sequence ID" value="NZ_GL379771.1"/>
</dbReference>
<dbReference type="SUPFAM" id="SSF55729">
    <property type="entry name" value="Acyl-CoA N-acyltransferases (Nat)"/>
    <property type="match status" value="1"/>
</dbReference>
<comment type="caution">
    <text evidence="4">The sequence shown here is derived from an EMBL/GenBank/DDBJ whole genome shotgun (WGS) entry which is preliminary data.</text>
</comment>
<evidence type="ECO:0000259" key="3">
    <source>
        <dbReference type="PROSITE" id="PS51186"/>
    </source>
</evidence>
<accession>D7VI73</accession>
<dbReference type="Proteomes" id="UP000006258">
    <property type="component" value="Unassembled WGS sequence"/>
</dbReference>
<evidence type="ECO:0000256" key="2">
    <source>
        <dbReference type="ARBA" id="ARBA00023315"/>
    </source>
</evidence>
<dbReference type="PANTHER" id="PTHR43420">
    <property type="entry name" value="ACETYLTRANSFERASE"/>
    <property type="match status" value="1"/>
</dbReference>
<dbReference type="Gene3D" id="3.40.630.30">
    <property type="match status" value="1"/>
</dbReference>
<sequence>MMKEDIKIDFAIIDDVESIVSLVRSSFDKSYLEISIYKCKGIASFIITELNNQYSPYKYLVAKIGDKIVGFVEFKMFPHNSTAFLNMIATDNTHKGLGIAKKIFSYSENYFREQLYSNIQLDVFQSNEVARQWYEKMGFVKEESSYFCQQHIGDASKHIQDILILNLSQFNCLYEKFGFSFLQMSAGEQSFTLGIIDENIIIREDKISEEILVAVKSFFKDYNFKMIYYKGQDKNLEKYKYIGEIHRMKLTLQ</sequence>
<keyword evidence="2" id="KW-0012">Acyltransferase</keyword>
<dbReference type="HOGENOM" id="CLU_1044693_0_0_10"/>
<dbReference type="AlphaFoldDB" id="D7VI73"/>
<dbReference type="InterPro" id="IPR050680">
    <property type="entry name" value="YpeA/RimI_acetyltransf"/>
</dbReference>
<dbReference type="EMBL" id="ACHA02000002">
    <property type="protein sequence ID" value="EFK59775.1"/>
    <property type="molecule type" value="Genomic_DNA"/>
</dbReference>
<dbReference type="InterPro" id="IPR000182">
    <property type="entry name" value="GNAT_dom"/>
</dbReference>
<dbReference type="CDD" id="cd04301">
    <property type="entry name" value="NAT_SF"/>
    <property type="match status" value="1"/>
</dbReference>
<dbReference type="GeneID" id="95429069"/>
<organism evidence="4 5">
    <name type="scientific">Sphingobacterium spiritivorum ATCC 33861</name>
    <dbReference type="NCBI Taxonomy" id="525373"/>
    <lineage>
        <taxon>Bacteria</taxon>
        <taxon>Pseudomonadati</taxon>
        <taxon>Bacteroidota</taxon>
        <taxon>Sphingobacteriia</taxon>
        <taxon>Sphingobacteriales</taxon>
        <taxon>Sphingobacteriaceae</taxon>
        <taxon>Sphingobacterium</taxon>
    </lineage>
</organism>
<proteinExistence type="predicted"/>
<evidence type="ECO:0000313" key="4">
    <source>
        <dbReference type="EMBL" id="EFK59775.1"/>
    </source>
</evidence>
<keyword evidence="5" id="KW-1185">Reference proteome</keyword>
<keyword evidence="1" id="KW-0808">Transferase</keyword>
<dbReference type="InterPro" id="IPR016181">
    <property type="entry name" value="Acyl_CoA_acyltransferase"/>
</dbReference>
<evidence type="ECO:0000313" key="5">
    <source>
        <dbReference type="Proteomes" id="UP000006258"/>
    </source>
</evidence>
<dbReference type="PROSITE" id="PS51186">
    <property type="entry name" value="GNAT"/>
    <property type="match status" value="1"/>
</dbReference>
<dbReference type="Pfam" id="PF00583">
    <property type="entry name" value="Acetyltransf_1"/>
    <property type="match status" value="1"/>
</dbReference>
<dbReference type="GO" id="GO:0016747">
    <property type="term" value="F:acyltransferase activity, transferring groups other than amino-acyl groups"/>
    <property type="evidence" value="ECO:0007669"/>
    <property type="project" value="InterPro"/>
</dbReference>
<feature type="domain" description="N-acetyltransferase" evidence="3">
    <location>
        <begin position="6"/>
        <end position="166"/>
    </location>
</feature>
<name>D7VI73_SPHSI</name>
<protein>
    <submittedName>
        <fullName evidence="4">Acetyltransferase, GNAT family</fullName>
    </submittedName>
</protein>
<evidence type="ECO:0000256" key="1">
    <source>
        <dbReference type="ARBA" id="ARBA00022679"/>
    </source>
</evidence>
<gene>
    <name evidence="4" type="ORF">HMPREF0766_10692</name>
</gene>